<sequence>MEWWDGLYDMYNIYQAEKAQGSFAEVLPKPFKAKFIFSRDYANLNASFFKILRLQRLLTMRYIISLLIYQPLLLWHWPSTRRHLRVN</sequence>
<dbReference type="AlphaFoldDB" id="A0A0V0HUD2"/>
<evidence type="ECO:0000313" key="2">
    <source>
        <dbReference type="EMBL" id="JAP23989.1"/>
    </source>
</evidence>
<accession>A0A0V0HUD2</accession>
<reference evidence="2" key="1">
    <citation type="submission" date="2015-12" db="EMBL/GenBank/DDBJ databases">
        <title>Gene expression during late stages of embryo sac development: a critical building block for successful pollen-pistil interactions.</title>
        <authorList>
            <person name="Liu Y."/>
            <person name="Joly V."/>
            <person name="Sabar M."/>
            <person name="Matton D.P."/>
        </authorList>
    </citation>
    <scope>NUCLEOTIDE SEQUENCE</scope>
</reference>
<proteinExistence type="predicted"/>
<name>A0A0V0HUD2_SOLCH</name>
<organism evidence="2">
    <name type="scientific">Solanum chacoense</name>
    <name type="common">Chaco potato</name>
    <dbReference type="NCBI Taxonomy" id="4108"/>
    <lineage>
        <taxon>Eukaryota</taxon>
        <taxon>Viridiplantae</taxon>
        <taxon>Streptophyta</taxon>
        <taxon>Embryophyta</taxon>
        <taxon>Tracheophyta</taxon>
        <taxon>Spermatophyta</taxon>
        <taxon>Magnoliopsida</taxon>
        <taxon>eudicotyledons</taxon>
        <taxon>Gunneridae</taxon>
        <taxon>Pentapetalae</taxon>
        <taxon>asterids</taxon>
        <taxon>lamiids</taxon>
        <taxon>Solanales</taxon>
        <taxon>Solanaceae</taxon>
        <taxon>Solanoideae</taxon>
        <taxon>Solaneae</taxon>
        <taxon>Solanum</taxon>
    </lineage>
</organism>
<keyword evidence="1" id="KW-0812">Transmembrane</keyword>
<dbReference type="EMBL" id="GEDG01000677">
    <property type="protein sequence ID" value="JAP37707.1"/>
    <property type="molecule type" value="Transcribed_RNA"/>
</dbReference>
<keyword evidence="1" id="KW-1133">Transmembrane helix</keyword>
<feature type="transmembrane region" description="Helical" evidence="1">
    <location>
        <begin position="58"/>
        <end position="77"/>
    </location>
</feature>
<dbReference type="EMBL" id="GEDG01014876">
    <property type="protein sequence ID" value="JAP23989.1"/>
    <property type="molecule type" value="Transcribed_RNA"/>
</dbReference>
<keyword evidence="1" id="KW-0472">Membrane</keyword>
<protein>
    <submittedName>
        <fullName evidence="2">Putative ovule protein</fullName>
    </submittedName>
</protein>
<evidence type="ECO:0000256" key="1">
    <source>
        <dbReference type="SAM" id="Phobius"/>
    </source>
</evidence>